<dbReference type="EMBL" id="JASCZI010272034">
    <property type="protein sequence ID" value="MED6219445.1"/>
    <property type="molecule type" value="Genomic_DNA"/>
</dbReference>
<organism evidence="2 3">
    <name type="scientific">Stylosanthes scabra</name>
    <dbReference type="NCBI Taxonomy" id="79078"/>
    <lineage>
        <taxon>Eukaryota</taxon>
        <taxon>Viridiplantae</taxon>
        <taxon>Streptophyta</taxon>
        <taxon>Embryophyta</taxon>
        <taxon>Tracheophyta</taxon>
        <taxon>Spermatophyta</taxon>
        <taxon>Magnoliopsida</taxon>
        <taxon>eudicotyledons</taxon>
        <taxon>Gunneridae</taxon>
        <taxon>Pentapetalae</taxon>
        <taxon>rosids</taxon>
        <taxon>fabids</taxon>
        <taxon>Fabales</taxon>
        <taxon>Fabaceae</taxon>
        <taxon>Papilionoideae</taxon>
        <taxon>50 kb inversion clade</taxon>
        <taxon>dalbergioids sensu lato</taxon>
        <taxon>Dalbergieae</taxon>
        <taxon>Pterocarpus clade</taxon>
        <taxon>Stylosanthes</taxon>
    </lineage>
</organism>
<comment type="caution">
    <text evidence="2">The sequence shown here is derived from an EMBL/GenBank/DDBJ whole genome shotgun (WGS) entry which is preliminary data.</text>
</comment>
<reference evidence="2 3" key="1">
    <citation type="journal article" date="2023" name="Plants (Basel)">
        <title>Bridging the Gap: Combining Genomics and Transcriptomics Approaches to Understand Stylosanthes scabra, an Orphan Legume from the Brazilian Caatinga.</title>
        <authorList>
            <person name="Ferreira-Neto J.R.C."/>
            <person name="da Silva M.D."/>
            <person name="Binneck E."/>
            <person name="de Melo N.F."/>
            <person name="da Silva R.H."/>
            <person name="de Melo A.L.T.M."/>
            <person name="Pandolfi V."/>
            <person name="Bustamante F.O."/>
            <person name="Brasileiro-Vidal A.C."/>
            <person name="Benko-Iseppon A.M."/>
        </authorList>
    </citation>
    <scope>NUCLEOTIDE SEQUENCE [LARGE SCALE GENOMIC DNA]</scope>
    <source>
        <tissue evidence="2">Leaves</tissue>
    </source>
</reference>
<sequence length="125" mass="14173">MNNTIGGSAVHGRYMECPRIFKESTFLADHRKIAWLRFDMVPVWQQPTRAEASNYSGFPEITKKNDEVTIVPCGGANGWIVGDWQWFQAVMETRGCLRSARVEGGENKSQFPPPELPRPWMTKSG</sequence>
<keyword evidence="3" id="KW-1185">Reference proteome</keyword>
<accession>A0ABU6ZA40</accession>
<gene>
    <name evidence="2" type="ORF">PIB30_035937</name>
</gene>
<dbReference type="Proteomes" id="UP001341840">
    <property type="component" value="Unassembled WGS sequence"/>
</dbReference>
<feature type="region of interest" description="Disordered" evidence="1">
    <location>
        <begin position="102"/>
        <end position="125"/>
    </location>
</feature>
<name>A0ABU6ZA40_9FABA</name>
<protein>
    <submittedName>
        <fullName evidence="2">Uncharacterized protein</fullName>
    </submittedName>
</protein>
<evidence type="ECO:0000313" key="3">
    <source>
        <dbReference type="Proteomes" id="UP001341840"/>
    </source>
</evidence>
<evidence type="ECO:0000256" key="1">
    <source>
        <dbReference type="SAM" id="MobiDB-lite"/>
    </source>
</evidence>
<evidence type="ECO:0000313" key="2">
    <source>
        <dbReference type="EMBL" id="MED6219445.1"/>
    </source>
</evidence>
<proteinExistence type="predicted"/>